<proteinExistence type="predicted"/>
<keyword evidence="5" id="KW-0175">Coiled coil</keyword>
<dbReference type="PIRSF" id="PIRSF036836">
    <property type="entry name" value="RNase_bind_SBP1"/>
    <property type="match status" value="1"/>
</dbReference>
<evidence type="ECO:0000256" key="5">
    <source>
        <dbReference type="SAM" id="Coils"/>
    </source>
</evidence>
<dbReference type="PROSITE" id="PS50089">
    <property type="entry name" value="ZF_RING_2"/>
    <property type="match status" value="1"/>
</dbReference>
<organism evidence="8 9">
    <name type="scientific">Tetracentron sinense</name>
    <name type="common">Spur-leaf</name>
    <dbReference type="NCBI Taxonomy" id="13715"/>
    <lineage>
        <taxon>Eukaryota</taxon>
        <taxon>Viridiplantae</taxon>
        <taxon>Streptophyta</taxon>
        <taxon>Embryophyta</taxon>
        <taxon>Tracheophyta</taxon>
        <taxon>Spermatophyta</taxon>
        <taxon>Magnoliopsida</taxon>
        <taxon>Trochodendrales</taxon>
        <taxon>Trochodendraceae</taxon>
        <taxon>Tetracentron</taxon>
    </lineage>
</organism>
<keyword evidence="1" id="KW-0479">Metal-binding</keyword>
<evidence type="ECO:0000313" key="9">
    <source>
        <dbReference type="Proteomes" id="UP000655225"/>
    </source>
</evidence>
<comment type="caution">
    <text evidence="8">The sequence shown here is derived from an EMBL/GenBank/DDBJ whole genome shotgun (WGS) entry which is preliminary data.</text>
</comment>
<dbReference type="GO" id="GO:0004842">
    <property type="term" value="F:ubiquitin-protein transferase activity"/>
    <property type="evidence" value="ECO:0007669"/>
    <property type="project" value="TreeGrafter"/>
</dbReference>
<dbReference type="Pfam" id="PF13920">
    <property type="entry name" value="zf-C3HC4_3"/>
    <property type="match status" value="1"/>
</dbReference>
<keyword evidence="2 4" id="KW-0863">Zinc-finger</keyword>
<evidence type="ECO:0000256" key="4">
    <source>
        <dbReference type="PROSITE-ProRule" id="PRU00175"/>
    </source>
</evidence>
<dbReference type="InterPro" id="IPR013083">
    <property type="entry name" value="Znf_RING/FYVE/PHD"/>
</dbReference>
<dbReference type="OMA" id="ASKWSCK"/>
<dbReference type="PANTHER" id="PTHR42647:SF72">
    <property type="entry name" value="EF-HAND CALCIUM-BINDING DOMAIN-CONTAINING PROTEIN 4A"/>
    <property type="match status" value="1"/>
</dbReference>
<feature type="coiled-coil region" evidence="5">
    <location>
        <begin position="187"/>
        <end position="221"/>
    </location>
</feature>
<protein>
    <recommendedName>
        <fullName evidence="7">RING-type domain-containing protein</fullName>
    </recommendedName>
</protein>
<gene>
    <name evidence="8" type="ORF">HHK36_025316</name>
</gene>
<feature type="compositionally biased region" description="Low complexity" evidence="6">
    <location>
        <begin position="121"/>
        <end position="137"/>
    </location>
</feature>
<evidence type="ECO:0000256" key="1">
    <source>
        <dbReference type="ARBA" id="ARBA00022723"/>
    </source>
</evidence>
<dbReference type="AlphaFoldDB" id="A0A834YQN6"/>
<feature type="region of interest" description="Disordered" evidence="6">
    <location>
        <begin position="117"/>
        <end position="137"/>
    </location>
</feature>
<dbReference type="OrthoDB" id="1711136at2759"/>
<dbReference type="EMBL" id="JABCRI010000018">
    <property type="protein sequence ID" value="KAF8390788.1"/>
    <property type="molecule type" value="Genomic_DNA"/>
</dbReference>
<dbReference type="Gene3D" id="3.30.40.10">
    <property type="entry name" value="Zinc/RING finger domain, C3HC4 (zinc finger)"/>
    <property type="match status" value="1"/>
</dbReference>
<name>A0A834YQN6_TETSI</name>
<reference evidence="8 9" key="1">
    <citation type="submission" date="2020-04" db="EMBL/GenBank/DDBJ databases">
        <title>Plant Genome Project.</title>
        <authorList>
            <person name="Zhang R.-G."/>
        </authorList>
    </citation>
    <scope>NUCLEOTIDE SEQUENCE [LARGE SCALE GENOMIC DNA]</scope>
    <source>
        <strain evidence="8">YNK0</strain>
        <tissue evidence="8">Leaf</tissue>
    </source>
</reference>
<dbReference type="GO" id="GO:0008270">
    <property type="term" value="F:zinc ion binding"/>
    <property type="evidence" value="ECO:0007669"/>
    <property type="project" value="UniProtKB-KW"/>
</dbReference>
<dbReference type="FunFam" id="3.30.40.10:FF:000239">
    <property type="entry name" value="probable BOI-related E3 ubiquitin-protein ligase 2"/>
    <property type="match status" value="1"/>
</dbReference>
<accession>A0A834YQN6</accession>
<dbReference type="InterPro" id="IPR001841">
    <property type="entry name" value="Znf_RING"/>
</dbReference>
<evidence type="ECO:0000259" key="7">
    <source>
        <dbReference type="PROSITE" id="PS50089"/>
    </source>
</evidence>
<evidence type="ECO:0000256" key="2">
    <source>
        <dbReference type="ARBA" id="ARBA00022771"/>
    </source>
</evidence>
<keyword evidence="3" id="KW-0862">Zinc</keyword>
<evidence type="ECO:0000256" key="6">
    <source>
        <dbReference type="SAM" id="MobiDB-lite"/>
    </source>
</evidence>
<feature type="domain" description="RING-type" evidence="7">
    <location>
        <begin position="303"/>
        <end position="338"/>
    </location>
</feature>
<evidence type="ECO:0000256" key="3">
    <source>
        <dbReference type="ARBA" id="ARBA00022833"/>
    </source>
</evidence>
<keyword evidence="9" id="KW-1185">Reference proteome</keyword>
<dbReference type="Proteomes" id="UP000655225">
    <property type="component" value="Unassembled WGS sequence"/>
</dbReference>
<dbReference type="PANTHER" id="PTHR42647">
    <property type="entry name" value="SBP (S-RIBONUCLEASE BINDING PROTEIN) FAMILY PROTEIN"/>
    <property type="match status" value="1"/>
</dbReference>
<evidence type="ECO:0000313" key="8">
    <source>
        <dbReference type="EMBL" id="KAF8390788.1"/>
    </source>
</evidence>
<sequence>MAVRAQYPSNAFSIRSNVLDEFQPHRENLSSNLFCGLNNYAGQQILIGTVFSEPESALTCNVSGSRKRNRGDQMVLTQQNQQQQVSQQLLFANLPEKTATTATAVSSSAQLSYEENRLYESGGTSTSGRSPGASPSVVSPVAQDLGAYLYRQNLEFDALIRLQNEKLRSVLEDSRKTHCRSILLFLEQQVLKKLKVKEIELENANRRKAELEEKVKQMSAENQIWFDVAKNNETIASSLKSSLEQILLQKAGQTKEGFGESDGMAVLANDAQSCCYEVTENDKTSVAEKTMRKNRELKHSKSCKVCRQNDVSVLLLPCRHLCLCKCCESKIEYCPICQSMKNASLQIFMS</sequence>